<proteinExistence type="predicted"/>
<feature type="domain" description="DEAD-box helicase OB fold" evidence="2">
    <location>
        <begin position="18"/>
        <end position="68"/>
    </location>
</feature>
<keyword evidence="1" id="KW-0067">ATP-binding</keyword>
<keyword evidence="4" id="KW-1185">Reference proteome</keyword>
<dbReference type="EnsemblPlants" id="Ma07_t10830.1">
    <property type="protein sequence ID" value="Ma07_p10830.1"/>
    <property type="gene ID" value="Ma07_g10830"/>
</dbReference>
<evidence type="ECO:0000259" key="2">
    <source>
        <dbReference type="Pfam" id="PF07717"/>
    </source>
</evidence>
<organism evidence="3 4">
    <name type="scientific">Musa acuminata subsp. malaccensis</name>
    <name type="common">Wild banana</name>
    <name type="synonym">Musa malaccensis</name>
    <dbReference type="NCBI Taxonomy" id="214687"/>
    <lineage>
        <taxon>Eukaryota</taxon>
        <taxon>Viridiplantae</taxon>
        <taxon>Streptophyta</taxon>
        <taxon>Embryophyta</taxon>
        <taxon>Tracheophyta</taxon>
        <taxon>Spermatophyta</taxon>
        <taxon>Magnoliopsida</taxon>
        <taxon>Liliopsida</taxon>
        <taxon>Zingiberales</taxon>
        <taxon>Musaceae</taxon>
        <taxon>Musa</taxon>
    </lineage>
</organism>
<evidence type="ECO:0000313" key="3">
    <source>
        <dbReference type="EnsemblPlants" id="Ma07_p10830.1"/>
    </source>
</evidence>
<dbReference type="Pfam" id="PF07717">
    <property type="entry name" value="OB_NTP_bind"/>
    <property type="match status" value="1"/>
</dbReference>
<reference evidence="3" key="1">
    <citation type="submission" date="2021-05" db="UniProtKB">
        <authorList>
            <consortium name="EnsemblPlants"/>
        </authorList>
    </citation>
    <scope>IDENTIFICATION</scope>
    <source>
        <strain evidence="3">subsp. malaccensis</strain>
    </source>
</reference>
<dbReference type="Gramene" id="Ma07_t10830.1">
    <property type="protein sequence ID" value="Ma07_p10830.1"/>
    <property type="gene ID" value="Ma07_g10830"/>
</dbReference>
<name>A0A804JUH7_MUSAM</name>
<dbReference type="InParanoid" id="A0A804JUH7"/>
<keyword evidence="1" id="KW-0347">Helicase</keyword>
<dbReference type="Proteomes" id="UP000012960">
    <property type="component" value="Unplaced"/>
</dbReference>
<protein>
    <recommendedName>
        <fullName evidence="2">DEAD-box helicase OB fold domain-containing protein</fullName>
    </recommendedName>
</protein>
<accession>A0A804JUH7</accession>
<dbReference type="GO" id="GO:0004386">
    <property type="term" value="F:helicase activity"/>
    <property type="evidence" value="ECO:0007669"/>
    <property type="project" value="UniProtKB-KW"/>
</dbReference>
<evidence type="ECO:0000256" key="1">
    <source>
        <dbReference type="ARBA" id="ARBA00022806"/>
    </source>
</evidence>
<dbReference type="AlphaFoldDB" id="A0A804JUH7"/>
<keyword evidence="1" id="KW-0378">Hydrolase</keyword>
<sequence length="118" mass="13730">MDRHKLDIVSTGKNFTKIRKAITARFFFHAARMDHQEEYRTLIENQFVYTHPSSALFQRQPDCFIYHDSHQPQVAGRIGSKILQVCRSNKNQQAQVTGTDRTPTDIMSPTLRLSNHWA</sequence>
<keyword evidence="1" id="KW-0547">Nucleotide-binding</keyword>
<evidence type="ECO:0000313" key="4">
    <source>
        <dbReference type="Proteomes" id="UP000012960"/>
    </source>
</evidence>
<dbReference type="InterPro" id="IPR011709">
    <property type="entry name" value="DEAD-box_helicase_OB_fold"/>
</dbReference>